<reference evidence="1" key="1">
    <citation type="submission" date="2015-11" db="EMBL/GenBank/DDBJ databases">
        <title>De novo transcriptome assembly of four potential Pierce s Disease insect vectors from Arizona vineyards.</title>
        <authorList>
            <person name="Tassone E.E."/>
        </authorList>
    </citation>
    <scope>NUCLEOTIDE SEQUENCE</scope>
</reference>
<name>A0A1B6MPM6_9HEMI</name>
<dbReference type="Pfam" id="PF23562">
    <property type="entry name" value="AMP-binding_C_3"/>
    <property type="match status" value="1"/>
</dbReference>
<dbReference type="EMBL" id="GEBQ01002162">
    <property type="protein sequence ID" value="JAT37815.1"/>
    <property type="molecule type" value="Transcribed_RNA"/>
</dbReference>
<organism evidence="1">
    <name type="scientific">Graphocephala atropunctata</name>
    <dbReference type="NCBI Taxonomy" id="36148"/>
    <lineage>
        <taxon>Eukaryota</taxon>
        <taxon>Metazoa</taxon>
        <taxon>Ecdysozoa</taxon>
        <taxon>Arthropoda</taxon>
        <taxon>Hexapoda</taxon>
        <taxon>Insecta</taxon>
        <taxon>Pterygota</taxon>
        <taxon>Neoptera</taxon>
        <taxon>Paraneoptera</taxon>
        <taxon>Hemiptera</taxon>
        <taxon>Auchenorrhyncha</taxon>
        <taxon>Membracoidea</taxon>
        <taxon>Cicadellidae</taxon>
        <taxon>Cicadellinae</taxon>
        <taxon>Cicadellini</taxon>
        <taxon>Graphocephala</taxon>
    </lineage>
</organism>
<accession>A0A1B6MPM6</accession>
<evidence type="ECO:0008006" key="2">
    <source>
        <dbReference type="Google" id="ProtNLM"/>
    </source>
</evidence>
<dbReference type="AlphaFoldDB" id="A0A1B6MPM6"/>
<evidence type="ECO:0000313" key="1">
    <source>
        <dbReference type="EMBL" id="JAT37815.1"/>
    </source>
</evidence>
<protein>
    <recommendedName>
        <fullName evidence="2">AMP-dependent synthetase/ligase domain-containing protein</fullName>
    </recommendedName>
</protein>
<gene>
    <name evidence="1" type="ORF">g.24213</name>
</gene>
<feature type="non-terminal residue" evidence="1">
    <location>
        <position position="1"/>
    </location>
</feature>
<sequence length="139" mass="15814">YQLGIAYARQLLFHNMFYYNRRNVLSILLTLKTEMDPESGAPKDDLTPEVKTWCKSLGCEVNTVTDVLQGPKKEILEAIQAGIDRANTQAVSNAQRIQKFAILPADFSVPTGELGPTLKLKRNVVYEKYEDIIENFYKE</sequence>
<proteinExistence type="predicted"/>